<evidence type="ECO:0000256" key="4">
    <source>
        <dbReference type="SAM" id="MobiDB-lite"/>
    </source>
</evidence>
<dbReference type="AlphaFoldDB" id="D0NAK1"/>
<organism evidence="6 7">
    <name type="scientific">Phytophthora infestans (strain T30-4)</name>
    <name type="common">Potato late blight agent</name>
    <dbReference type="NCBI Taxonomy" id="403677"/>
    <lineage>
        <taxon>Eukaryota</taxon>
        <taxon>Sar</taxon>
        <taxon>Stramenopiles</taxon>
        <taxon>Oomycota</taxon>
        <taxon>Peronosporomycetes</taxon>
        <taxon>Peronosporales</taxon>
        <taxon>Peronosporaceae</taxon>
        <taxon>Phytophthora</taxon>
    </lineage>
</organism>
<dbReference type="KEGG" id="pif:PITG_08421"/>
<name>D0NAK1_PHYIT</name>
<dbReference type="RefSeq" id="XP_002903804.1">
    <property type="nucleotide sequence ID" value="XM_002903758.1"/>
</dbReference>
<feature type="domain" description="Ketoreductase" evidence="5">
    <location>
        <begin position="6"/>
        <end position="168"/>
    </location>
</feature>
<dbReference type="SMART" id="SM00822">
    <property type="entry name" value="PKS_KR"/>
    <property type="match status" value="1"/>
</dbReference>
<keyword evidence="2" id="KW-0560">Oxidoreductase</keyword>
<evidence type="ECO:0000259" key="5">
    <source>
        <dbReference type="SMART" id="SM00822"/>
    </source>
</evidence>
<sequence length="314" mass="34334">MRFDQRVAIVTGAGNGLGRAYAEYLGKLGANVLVNDPQASAADDVVQRLGGGGKAVANYDSVVEGHKVVDAALQKWGRVDILVNNAGIIQDSSFAKMAQQQWDDVYKVHLEGTMRMTKASWGVMREQEFGRIVNVASASGLYGNFGQANYSAMKLGIAGLTFTLCKEGYKRNIMANVVAPLAKSQMTDGLLEKELNDKLTPESVAAFVAYLCHETCDRTGNVYEVGGGWVAQTRWQRSRGVVFPKDELTLEKIASQIDEIEEHQCSIVNVTRKNPDKIGPHMLDDLSRLIDVHSEVEDRDDNAGKPTIGRAQRS</sequence>
<reference evidence="7" key="1">
    <citation type="journal article" date="2009" name="Nature">
        <title>Genome sequence and analysis of the Irish potato famine pathogen Phytophthora infestans.</title>
        <authorList>
            <consortium name="The Broad Institute Genome Sequencing Platform"/>
            <person name="Haas B.J."/>
            <person name="Kamoun S."/>
            <person name="Zody M.C."/>
            <person name="Jiang R.H."/>
            <person name="Handsaker R.E."/>
            <person name="Cano L.M."/>
            <person name="Grabherr M."/>
            <person name="Kodira C.D."/>
            <person name="Raffaele S."/>
            <person name="Torto-Alalibo T."/>
            <person name="Bozkurt T.O."/>
            <person name="Ah-Fong A.M."/>
            <person name="Alvarado L."/>
            <person name="Anderson V.L."/>
            <person name="Armstrong M.R."/>
            <person name="Avrova A."/>
            <person name="Baxter L."/>
            <person name="Beynon J."/>
            <person name="Boevink P.C."/>
            <person name="Bollmann S.R."/>
            <person name="Bos J.I."/>
            <person name="Bulone V."/>
            <person name="Cai G."/>
            <person name="Cakir C."/>
            <person name="Carrington J.C."/>
            <person name="Chawner M."/>
            <person name="Conti L."/>
            <person name="Costanzo S."/>
            <person name="Ewan R."/>
            <person name="Fahlgren N."/>
            <person name="Fischbach M.A."/>
            <person name="Fugelstad J."/>
            <person name="Gilroy E.M."/>
            <person name="Gnerre S."/>
            <person name="Green P.J."/>
            <person name="Grenville-Briggs L.J."/>
            <person name="Griffith J."/>
            <person name="Grunwald N.J."/>
            <person name="Horn K."/>
            <person name="Horner N.R."/>
            <person name="Hu C.H."/>
            <person name="Huitema E."/>
            <person name="Jeong D.H."/>
            <person name="Jones A.M."/>
            <person name="Jones J.D."/>
            <person name="Jones R.W."/>
            <person name="Karlsson E.K."/>
            <person name="Kunjeti S.G."/>
            <person name="Lamour K."/>
            <person name="Liu Z."/>
            <person name="Ma L."/>
            <person name="Maclean D."/>
            <person name="Chibucos M.C."/>
            <person name="McDonald H."/>
            <person name="McWalters J."/>
            <person name="Meijer H.J."/>
            <person name="Morgan W."/>
            <person name="Morris P.F."/>
            <person name="Munro C.A."/>
            <person name="O'Neill K."/>
            <person name="Ospina-Giraldo M."/>
            <person name="Pinzon A."/>
            <person name="Pritchard L."/>
            <person name="Ramsahoye B."/>
            <person name="Ren Q."/>
            <person name="Restrepo S."/>
            <person name="Roy S."/>
            <person name="Sadanandom A."/>
            <person name="Savidor A."/>
            <person name="Schornack S."/>
            <person name="Schwartz D.C."/>
            <person name="Schumann U.D."/>
            <person name="Schwessinger B."/>
            <person name="Seyer L."/>
            <person name="Sharpe T."/>
            <person name="Silvar C."/>
            <person name="Song J."/>
            <person name="Studholme D.J."/>
            <person name="Sykes S."/>
            <person name="Thines M."/>
            <person name="van de Vondervoort P.J."/>
            <person name="Phuntumart V."/>
            <person name="Wawra S."/>
            <person name="Weide R."/>
            <person name="Win J."/>
            <person name="Young C."/>
            <person name="Zhou S."/>
            <person name="Fry W."/>
            <person name="Meyers B.C."/>
            <person name="van West P."/>
            <person name="Ristaino J."/>
            <person name="Govers F."/>
            <person name="Birch P.R."/>
            <person name="Whisson S.C."/>
            <person name="Judelson H.S."/>
            <person name="Nusbaum C."/>
        </authorList>
    </citation>
    <scope>NUCLEOTIDE SEQUENCE [LARGE SCALE GENOMIC DNA]</scope>
    <source>
        <strain evidence="7">T30-4</strain>
    </source>
</reference>
<dbReference type="PANTHER" id="PTHR45024:SF2">
    <property type="entry name" value="SCP2 DOMAIN-CONTAINING PROTEIN"/>
    <property type="match status" value="1"/>
</dbReference>
<proteinExistence type="inferred from homology"/>
<dbReference type="Proteomes" id="UP000006643">
    <property type="component" value="Unassembled WGS sequence"/>
</dbReference>
<dbReference type="InParanoid" id="D0NAK1"/>
<keyword evidence="7" id="KW-1185">Reference proteome</keyword>
<dbReference type="STRING" id="403677.D0NAK1"/>
<accession>D0NAK1</accession>
<dbReference type="SUPFAM" id="SSF51735">
    <property type="entry name" value="NAD(P)-binding Rossmann-fold domains"/>
    <property type="match status" value="1"/>
</dbReference>
<evidence type="ECO:0000313" key="7">
    <source>
        <dbReference type="Proteomes" id="UP000006643"/>
    </source>
</evidence>
<dbReference type="VEuPathDB" id="FungiDB:PITG_08421"/>
<evidence type="ECO:0000256" key="3">
    <source>
        <dbReference type="RuleBase" id="RU000363"/>
    </source>
</evidence>
<gene>
    <name evidence="6" type="ORF">PITG_08421</name>
</gene>
<evidence type="ECO:0000256" key="2">
    <source>
        <dbReference type="ARBA" id="ARBA00023002"/>
    </source>
</evidence>
<dbReference type="OMA" id="DRFFHKM"/>
<dbReference type="InterPro" id="IPR057326">
    <property type="entry name" value="KR_dom"/>
</dbReference>
<dbReference type="HOGENOM" id="CLU_010194_14_0_1"/>
<dbReference type="GeneID" id="9475111"/>
<dbReference type="PRINTS" id="PR00080">
    <property type="entry name" value="SDRFAMILY"/>
</dbReference>
<comment type="similarity">
    <text evidence="1 3">Belongs to the short-chain dehydrogenases/reductases (SDR) family.</text>
</comment>
<dbReference type="PRINTS" id="PR00081">
    <property type="entry name" value="GDHRDH"/>
</dbReference>
<dbReference type="InterPro" id="IPR036291">
    <property type="entry name" value="NAD(P)-bd_dom_sf"/>
</dbReference>
<evidence type="ECO:0000313" key="6">
    <source>
        <dbReference type="EMBL" id="EEY54859.1"/>
    </source>
</evidence>
<dbReference type="PANTHER" id="PTHR45024">
    <property type="entry name" value="DEHYDROGENASES, SHORT CHAIN"/>
    <property type="match status" value="1"/>
</dbReference>
<protein>
    <submittedName>
        <fullName evidence="6">Peroxisomal multifunctional enzyme type 2, putative</fullName>
    </submittedName>
</protein>
<dbReference type="GO" id="GO:0016491">
    <property type="term" value="F:oxidoreductase activity"/>
    <property type="evidence" value="ECO:0007669"/>
    <property type="project" value="UniProtKB-KW"/>
</dbReference>
<dbReference type="InterPro" id="IPR002347">
    <property type="entry name" value="SDR_fam"/>
</dbReference>
<evidence type="ECO:0000256" key="1">
    <source>
        <dbReference type="ARBA" id="ARBA00006484"/>
    </source>
</evidence>
<dbReference type="EMBL" id="DS028130">
    <property type="protein sequence ID" value="EEY54859.1"/>
    <property type="molecule type" value="Genomic_DNA"/>
</dbReference>
<dbReference type="eggNOG" id="ENOG502QPX4">
    <property type="taxonomic scope" value="Eukaryota"/>
</dbReference>
<dbReference type="Pfam" id="PF00106">
    <property type="entry name" value="adh_short"/>
    <property type="match status" value="1"/>
</dbReference>
<dbReference type="Gene3D" id="3.40.50.720">
    <property type="entry name" value="NAD(P)-binding Rossmann-like Domain"/>
    <property type="match status" value="1"/>
</dbReference>
<feature type="region of interest" description="Disordered" evidence="4">
    <location>
        <begin position="294"/>
        <end position="314"/>
    </location>
</feature>
<dbReference type="OrthoDB" id="3592703at2759"/>
<dbReference type="InterPro" id="IPR051687">
    <property type="entry name" value="Peroxisomal_Beta-Oxidation"/>
</dbReference>